<accession>A0ABS3WCC9</accession>
<keyword evidence="2" id="KW-1185">Reference proteome</keyword>
<reference evidence="1 2" key="1">
    <citation type="submission" date="2021-03" db="EMBL/GenBank/DDBJ databases">
        <title>Paenibacillus artemisicola MWE-103 whole genome sequence.</title>
        <authorList>
            <person name="Ham Y.J."/>
        </authorList>
    </citation>
    <scope>NUCLEOTIDE SEQUENCE [LARGE SCALE GENOMIC DNA]</scope>
    <source>
        <strain evidence="1 2">MWE-103</strain>
    </source>
</reference>
<dbReference type="RefSeq" id="WP_208848802.1">
    <property type="nucleotide sequence ID" value="NZ_JAGGDJ010000014.1"/>
</dbReference>
<proteinExistence type="predicted"/>
<evidence type="ECO:0000313" key="1">
    <source>
        <dbReference type="EMBL" id="MBO7745984.1"/>
    </source>
</evidence>
<evidence type="ECO:0000313" key="2">
    <source>
        <dbReference type="Proteomes" id="UP000670947"/>
    </source>
</evidence>
<sequence length="76" mass="8453">MSTNDKDAVPQAADAAHPYYRHAEQAFRLLPDAVERLTALREAFRAADEDFLAVELKTMIARLEEIRALLADGPQG</sequence>
<organism evidence="1 2">
    <name type="scientific">Paenibacillus artemisiicola</name>
    <dbReference type="NCBI Taxonomy" id="1172618"/>
    <lineage>
        <taxon>Bacteria</taxon>
        <taxon>Bacillati</taxon>
        <taxon>Bacillota</taxon>
        <taxon>Bacilli</taxon>
        <taxon>Bacillales</taxon>
        <taxon>Paenibacillaceae</taxon>
        <taxon>Paenibacillus</taxon>
    </lineage>
</organism>
<dbReference type="Proteomes" id="UP000670947">
    <property type="component" value="Unassembled WGS sequence"/>
</dbReference>
<name>A0ABS3WCC9_9BACL</name>
<gene>
    <name evidence="1" type="ORF">I8J29_17385</name>
</gene>
<protein>
    <submittedName>
        <fullName evidence="1">Uncharacterized protein</fullName>
    </submittedName>
</protein>
<dbReference type="EMBL" id="JAGGDJ010000014">
    <property type="protein sequence ID" value="MBO7745984.1"/>
    <property type="molecule type" value="Genomic_DNA"/>
</dbReference>
<comment type="caution">
    <text evidence="1">The sequence shown here is derived from an EMBL/GenBank/DDBJ whole genome shotgun (WGS) entry which is preliminary data.</text>
</comment>